<proteinExistence type="predicted"/>
<dbReference type="Proteomes" id="UP000886818">
    <property type="component" value="Chromosome"/>
</dbReference>
<dbReference type="RefSeq" id="WP_218283860.1">
    <property type="nucleotide sequence ID" value="NZ_CP078093.1"/>
</dbReference>
<accession>A0ABX8RDM0</accession>
<name>A0ABX8RDM0_9CLOT</name>
<gene>
    <name evidence="1" type="ORF">KVH43_05610</name>
</gene>
<organism evidence="1 2">
    <name type="scientific">Crassaminicella indica</name>
    <dbReference type="NCBI Taxonomy" id="2855394"/>
    <lineage>
        <taxon>Bacteria</taxon>
        <taxon>Bacillati</taxon>
        <taxon>Bacillota</taxon>
        <taxon>Clostridia</taxon>
        <taxon>Eubacteriales</taxon>
        <taxon>Clostridiaceae</taxon>
        <taxon>Crassaminicella</taxon>
    </lineage>
</organism>
<evidence type="ECO:0000313" key="1">
    <source>
        <dbReference type="EMBL" id="QXM07174.1"/>
    </source>
</evidence>
<reference evidence="1" key="1">
    <citation type="submission" date="2021-07" db="EMBL/GenBank/DDBJ databases">
        <title>Complete genome sequence of Crassaminicella sp. 143-21, isolated from a deep-sea hydrothermal vent.</title>
        <authorList>
            <person name="Li X."/>
        </authorList>
    </citation>
    <scope>NUCLEOTIDE SEQUENCE</scope>
    <source>
        <strain evidence="1">143-21</strain>
    </source>
</reference>
<dbReference type="EMBL" id="CP078093">
    <property type="protein sequence ID" value="QXM07174.1"/>
    <property type="molecule type" value="Genomic_DNA"/>
</dbReference>
<dbReference type="Pfam" id="PF10050">
    <property type="entry name" value="DUF2284"/>
    <property type="match status" value="1"/>
</dbReference>
<sequence length="181" mass="20637">MDRLRKLKDYINSQDIYLVKEILVEVLLVSKKVRDICMKNKCGQYHNNFMCPPYVGALEDFADSLKMYTKGFLILVKDKIDDPLDYNSFYKSADVLHEIMLDIEQYGKELGYDKAFAFIGGHCRLCEICAAKLGKESCVDTKRARPSLEAVGVDVIETCSKVGINIEFKKDEVTWVGCLLI</sequence>
<dbReference type="InterPro" id="IPR019271">
    <property type="entry name" value="DUF2284_metal-binding"/>
</dbReference>
<evidence type="ECO:0000313" key="2">
    <source>
        <dbReference type="Proteomes" id="UP000886818"/>
    </source>
</evidence>
<protein>
    <submittedName>
        <fullName evidence="1">DUF2284 domain-containing protein</fullName>
    </submittedName>
</protein>
<keyword evidence="2" id="KW-1185">Reference proteome</keyword>